<protein>
    <submittedName>
        <fullName evidence="2">Major facilitator superfamily (MFS) profile domain-containing protein</fullName>
    </submittedName>
</protein>
<dbReference type="Proteomes" id="UP000887579">
    <property type="component" value="Unplaced"/>
</dbReference>
<proteinExistence type="predicted"/>
<organism evidence="1 2">
    <name type="scientific">Panagrolaimus sp. ES5</name>
    <dbReference type="NCBI Taxonomy" id="591445"/>
    <lineage>
        <taxon>Eukaryota</taxon>
        <taxon>Metazoa</taxon>
        <taxon>Ecdysozoa</taxon>
        <taxon>Nematoda</taxon>
        <taxon>Chromadorea</taxon>
        <taxon>Rhabditida</taxon>
        <taxon>Tylenchina</taxon>
        <taxon>Panagrolaimomorpha</taxon>
        <taxon>Panagrolaimoidea</taxon>
        <taxon>Panagrolaimidae</taxon>
        <taxon>Panagrolaimus</taxon>
    </lineage>
</organism>
<evidence type="ECO:0000313" key="1">
    <source>
        <dbReference type="Proteomes" id="UP000887579"/>
    </source>
</evidence>
<name>A0AC34FXJ6_9BILA</name>
<evidence type="ECO:0000313" key="2">
    <source>
        <dbReference type="WBParaSite" id="ES5_v2.g21713.t1"/>
    </source>
</evidence>
<sequence length="410" mass="45277">MTKPLAETGITALNGTLQEPEPIFTLFEKSWLFSAVAIGQILGTIPITFLTSHYGVRKTFTIYGLISAISTFFLPASVSYGFYFVFLMRVIEGFAMATSFPSLGSIVAEWSTVKSNGMFIALLSIHLQLGPIFTMPVSGELCASTYGWQSVYYLQGGITLLSFMVFYFFYRDSPQIHKHVSEKELLKITSGKCLVIYTNGKKQRQPVPYWEILKDISVWGIFISCFGGTFGFQILSQYGPTYLNKVLGFDLVKTGFAAAFPFILSICFKLIAAPFSDRFTLISQKARIIMFNSLAQFPMSICLILLAVLPTSYIGLIQTAYIFAGAFCGLNAVGIAKSIQLWGIIFYSIAGIVSITAIIFNCTAEASPRPWVNSGATLEEQEAITKQQVIAVPIMENDTDEQPPSSPEFE</sequence>
<dbReference type="WBParaSite" id="ES5_v2.g21713.t1">
    <property type="protein sequence ID" value="ES5_v2.g21713.t1"/>
    <property type="gene ID" value="ES5_v2.g21713"/>
</dbReference>
<accession>A0AC34FXJ6</accession>
<reference evidence="2" key="1">
    <citation type="submission" date="2022-11" db="UniProtKB">
        <authorList>
            <consortium name="WormBaseParasite"/>
        </authorList>
    </citation>
    <scope>IDENTIFICATION</scope>
</reference>